<evidence type="ECO:0000256" key="2">
    <source>
        <dbReference type="ARBA" id="ARBA00022475"/>
    </source>
</evidence>
<feature type="transmembrane region" description="Helical" evidence="6">
    <location>
        <begin position="198"/>
        <end position="218"/>
    </location>
</feature>
<sequence length="317" mass="33858">MELSGFSAYLVSFLTFAGIYAVLALGLNMQWGFTGQFNIGVAGFFAVGAYTTAILTTPGSPAYLGGFGMPFLIGLGGAVITSSIIGVIIGLITARLRTDYLAIATIGIAEIIRLFLKNEDWLTNGVRGIPAVQRPFADTALDSPLTYLLVVALFVVGVYFLVERAYVSPWGRVLRAIRENEPASAAAGKDIARFRLQAFVVGSAIMGLGGGLYAHFFGFVSPEAFRPLYGTFLIWVMLIAGGSGNNRGAILGAVIVWGLWSGTEMLTGMLPSEYSTQAAALRVLLIGALLQVILVTRPEGILPEKAPRLIARRRDKQ</sequence>
<dbReference type="CDD" id="cd06581">
    <property type="entry name" value="TM_PBP1_LivM_like"/>
    <property type="match status" value="1"/>
</dbReference>
<organism evidence="7">
    <name type="scientific">uncultured organism</name>
    <dbReference type="NCBI Taxonomy" id="155900"/>
    <lineage>
        <taxon>unclassified sequences</taxon>
        <taxon>environmental samples</taxon>
    </lineage>
</organism>
<reference evidence="7" key="1">
    <citation type="submission" date="2019-06" db="EMBL/GenBank/DDBJ databases">
        <authorList>
            <person name="Murdoch R.W."/>
            <person name="Fathepure B."/>
        </authorList>
    </citation>
    <scope>NUCLEOTIDE SEQUENCE</scope>
</reference>
<evidence type="ECO:0000256" key="6">
    <source>
        <dbReference type="SAM" id="Phobius"/>
    </source>
</evidence>
<dbReference type="Pfam" id="PF02653">
    <property type="entry name" value="BPD_transp_2"/>
    <property type="match status" value="1"/>
</dbReference>
<comment type="subcellular location">
    <subcellularLocation>
        <location evidence="1">Cell membrane</location>
        <topology evidence="1">Multi-pass membrane protein</topology>
    </subcellularLocation>
</comment>
<name>A0A5B8RIS1_9ZZZZ</name>
<dbReference type="InterPro" id="IPR001851">
    <property type="entry name" value="ABC_transp_permease"/>
</dbReference>
<evidence type="ECO:0000256" key="4">
    <source>
        <dbReference type="ARBA" id="ARBA00022989"/>
    </source>
</evidence>
<feature type="transmembrane region" description="Helical" evidence="6">
    <location>
        <begin position="37"/>
        <end position="55"/>
    </location>
</feature>
<protein>
    <recommendedName>
        <fullName evidence="8">Branched-chain amino acid transport system / permease component</fullName>
    </recommendedName>
</protein>
<feature type="transmembrane region" description="Helical" evidence="6">
    <location>
        <begin position="276"/>
        <end position="295"/>
    </location>
</feature>
<feature type="transmembrane region" description="Helical" evidence="6">
    <location>
        <begin position="67"/>
        <end position="92"/>
    </location>
</feature>
<gene>
    <name evidence="7" type="ORF">KBTEX_04274</name>
</gene>
<accession>A0A5B8RIS1</accession>
<feature type="transmembrane region" description="Helical" evidence="6">
    <location>
        <begin position="6"/>
        <end position="25"/>
    </location>
</feature>
<dbReference type="InterPro" id="IPR043428">
    <property type="entry name" value="LivM-like"/>
</dbReference>
<evidence type="ECO:0000313" key="7">
    <source>
        <dbReference type="EMBL" id="QEA07908.1"/>
    </source>
</evidence>
<dbReference type="PANTHER" id="PTHR30482:SF10">
    <property type="entry name" value="HIGH-AFFINITY BRANCHED-CHAIN AMINO ACID TRANSPORT PROTEIN BRAE"/>
    <property type="match status" value="1"/>
</dbReference>
<dbReference type="GO" id="GO:0005886">
    <property type="term" value="C:plasma membrane"/>
    <property type="evidence" value="ECO:0007669"/>
    <property type="project" value="UniProtKB-SubCell"/>
</dbReference>
<feature type="transmembrane region" description="Helical" evidence="6">
    <location>
        <begin position="99"/>
        <end position="116"/>
    </location>
</feature>
<keyword evidence="4 6" id="KW-1133">Transmembrane helix</keyword>
<keyword evidence="3 6" id="KW-0812">Transmembrane</keyword>
<feature type="transmembrane region" description="Helical" evidence="6">
    <location>
        <begin position="145"/>
        <end position="162"/>
    </location>
</feature>
<keyword evidence="2" id="KW-1003">Cell membrane</keyword>
<feature type="transmembrane region" description="Helical" evidence="6">
    <location>
        <begin position="224"/>
        <end position="242"/>
    </location>
</feature>
<feature type="transmembrane region" description="Helical" evidence="6">
    <location>
        <begin position="249"/>
        <end position="270"/>
    </location>
</feature>
<keyword evidence="5 6" id="KW-0472">Membrane</keyword>
<dbReference type="AlphaFoldDB" id="A0A5B8RIS1"/>
<dbReference type="EMBL" id="MN079468">
    <property type="protein sequence ID" value="QEA07908.1"/>
    <property type="molecule type" value="Genomic_DNA"/>
</dbReference>
<evidence type="ECO:0008006" key="8">
    <source>
        <dbReference type="Google" id="ProtNLM"/>
    </source>
</evidence>
<evidence type="ECO:0000256" key="5">
    <source>
        <dbReference type="ARBA" id="ARBA00023136"/>
    </source>
</evidence>
<dbReference type="GO" id="GO:0015658">
    <property type="term" value="F:branched-chain amino acid transmembrane transporter activity"/>
    <property type="evidence" value="ECO:0007669"/>
    <property type="project" value="InterPro"/>
</dbReference>
<dbReference type="PANTHER" id="PTHR30482">
    <property type="entry name" value="HIGH-AFFINITY BRANCHED-CHAIN AMINO ACID TRANSPORT SYSTEM PERMEASE"/>
    <property type="match status" value="1"/>
</dbReference>
<evidence type="ECO:0000256" key="3">
    <source>
        <dbReference type="ARBA" id="ARBA00022692"/>
    </source>
</evidence>
<proteinExistence type="predicted"/>
<evidence type="ECO:0000256" key="1">
    <source>
        <dbReference type="ARBA" id="ARBA00004651"/>
    </source>
</evidence>